<dbReference type="Proteomes" id="UP000523087">
    <property type="component" value="Unassembled WGS sequence"/>
</dbReference>
<proteinExistence type="predicted"/>
<evidence type="ECO:0000313" key="2">
    <source>
        <dbReference type="Proteomes" id="UP000523087"/>
    </source>
</evidence>
<organism evidence="1 2">
    <name type="scientific">Thermaerobacillus caldiproteolyticus</name>
    <dbReference type="NCBI Taxonomy" id="247480"/>
    <lineage>
        <taxon>Bacteria</taxon>
        <taxon>Bacillati</taxon>
        <taxon>Bacillota</taxon>
        <taxon>Bacilli</taxon>
        <taxon>Bacillales</taxon>
        <taxon>Anoxybacillaceae</taxon>
        <taxon>Thermaerobacillus</taxon>
    </lineage>
</organism>
<sequence>MKKFYVIRSKKEMDVKEKIIKAFSLEEACEMVKEQYVETLLEGEKLYIFPFVNELRYDENNRVVWPAEGEMISIARLE</sequence>
<reference evidence="1 2" key="1">
    <citation type="submission" date="2020-07" db="EMBL/GenBank/DDBJ databases">
        <title>Genomic Encyclopedia of Type Strains, Phase IV (KMG-IV): sequencing the most valuable type-strain genomes for metagenomic binning, comparative biology and taxonomic classification.</title>
        <authorList>
            <person name="Goeker M."/>
        </authorList>
    </citation>
    <scope>NUCLEOTIDE SEQUENCE [LARGE SCALE GENOMIC DNA]</scope>
    <source>
        <strain evidence="1 2">DSM 15730</strain>
    </source>
</reference>
<evidence type="ECO:0000313" key="1">
    <source>
        <dbReference type="EMBL" id="MBA2876912.1"/>
    </source>
</evidence>
<comment type="caution">
    <text evidence="1">The sequence shown here is derived from an EMBL/GenBank/DDBJ whole genome shotgun (WGS) entry which is preliminary data.</text>
</comment>
<dbReference type="AlphaFoldDB" id="A0A7V9ZA82"/>
<accession>A0A7V9ZA82</accession>
<protein>
    <submittedName>
        <fullName evidence="1">Uncharacterized protein</fullName>
    </submittedName>
</protein>
<keyword evidence="2" id="KW-1185">Reference proteome</keyword>
<gene>
    <name evidence="1" type="ORF">HNR31_003752</name>
</gene>
<dbReference type="RefSeq" id="WP_181557557.1">
    <property type="nucleotide sequence ID" value="NZ_JACDUT010000022.1"/>
</dbReference>
<dbReference type="EMBL" id="JACDUT010000022">
    <property type="protein sequence ID" value="MBA2876912.1"/>
    <property type="molecule type" value="Genomic_DNA"/>
</dbReference>
<name>A0A7V9ZA82_9BACL</name>